<gene>
    <name evidence="1" type="ORF">FA014_05120</name>
</gene>
<reference evidence="1 2" key="1">
    <citation type="submission" date="2019-05" db="EMBL/GenBank/DDBJ databases">
        <title>Genome sequence of Cellulomonas hominis strain CS1.</title>
        <authorList>
            <person name="Belmont J."/>
            <person name="Maclea K.S."/>
        </authorList>
    </citation>
    <scope>NUCLEOTIDE SEQUENCE [LARGE SCALE GENOMIC DNA]</scope>
    <source>
        <strain evidence="1 2">CS1</strain>
    </source>
</reference>
<organism evidence="1 2">
    <name type="scientific">Cellulomonas hominis</name>
    <dbReference type="NCBI Taxonomy" id="156981"/>
    <lineage>
        <taxon>Bacteria</taxon>
        <taxon>Bacillati</taxon>
        <taxon>Actinomycetota</taxon>
        <taxon>Actinomycetes</taxon>
        <taxon>Micrococcales</taxon>
        <taxon>Cellulomonadaceae</taxon>
        <taxon>Cellulomonas</taxon>
    </lineage>
</organism>
<dbReference type="Proteomes" id="UP000308121">
    <property type="component" value="Unassembled WGS sequence"/>
</dbReference>
<name>A0A7Z8K231_9CELL</name>
<dbReference type="OrthoDB" id="342114at2"/>
<evidence type="ECO:0000313" key="1">
    <source>
        <dbReference type="EMBL" id="TKR26542.1"/>
    </source>
</evidence>
<comment type="caution">
    <text evidence="1">The sequence shown here is derived from an EMBL/GenBank/DDBJ whole genome shotgun (WGS) entry which is preliminary data.</text>
</comment>
<proteinExistence type="predicted"/>
<accession>A0A7Z8K231</accession>
<evidence type="ECO:0000313" key="2">
    <source>
        <dbReference type="Proteomes" id="UP000308121"/>
    </source>
</evidence>
<dbReference type="EMBL" id="SZYE01000023">
    <property type="protein sequence ID" value="TKR26542.1"/>
    <property type="molecule type" value="Genomic_DNA"/>
</dbReference>
<dbReference type="AlphaFoldDB" id="A0A7Z8K231"/>
<protein>
    <submittedName>
        <fullName evidence="1">Uncharacterized protein</fullName>
    </submittedName>
</protein>
<dbReference type="RefSeq" id="WP_154728626.1">
    <property type="nucleotide sequence ID" value="NZ_SZYE01000023.1"/>
</dbReference>
<sequence>MPHVLSLLAQDVDGERVLLPVVDGRSLVDLVAEYEAARGYEPAGAYGGLHLERFRFGDLADYFLSTGRGGWPRGEPLWLLGCDCGEVGCWPLEARATVAEDRVTWSHFAQPHRRGWSYAGFGPFVFDEVPYRAAVARWSG</sequence>